<feature type="compositionally biased region" description="Basic and acidic residues" evidence="1">
    <location>
        <begin position="234"/>
        <end position="244"/>
    </location>
</feature>
<evidence type="ECO:0000313" key="2">
    <source>
        <dbReference type="EMBL" id="CAF2976082.1"/>
    </source>
</evidence>
<dbReference type="Proteomes" id="UP000675881">
    <property type="component" value="Chromosome 6"/>
</dbReference>
<feature type="compositionally biased region" description="Basic and acidic residues" evidence="1">
    <location>
        <begin position="186"/>
        <end position="215"/>
    </location>
</feature>
<keyword evidence="3" id="KW-1185">Reference proteome</keyword>
<organism evidence="2 3">
    <name type="scientific">Lepeophtheirus salmonis</name>
    <name type="common">Salmon louse</name>
    <name type="synonym">Caligus salmonis</name>
    <dbReference type="NCBI Taxonomy" id="72036"/>
    <lineage>
        <taxon>Eukaryota</taxon>
        <taxon>Metazoa</taxon>
        <taxon>Ecdysozoa</taxon>
        <taxon>Arthropoda</taxon>
        <taxon>Crustacea</taxon>
        <taxon>Multicrustacea</taxon>
        <taxon>Hexanauplia</taxon>
        <taxon>Copepoda</taxon>
        <taxon>Siphonostomatoida</taxon>
        <taxon>Caligidae</taxon>
        <taxon>Lepeophtheirus</taxon>
    </lineage>
</organism>
<evidence type="ECO:0000313" key="3">
    <source>
        <dbReference type="Proteomes" id="UP000675881"/>
    </source>
</evidence>
<feature type="region of interest" description="Disordered" evidence="1">
    <location>
        <begin position="1"/>
        <end position="289"/>
    </location>
</feature>
<feature type="compositionally biased region" description="Basic residues" evidence="1">
    <location>
        <begin position="129"/>
        <end position="141"/>
    </location>
</feature>
<feature type="compositionally biased region" description="Basic and acidic residues" evidence="1">
    <location>
        <begin position="160"/>
        <end position="176"/>
    </location>
</feature>
<dbReference type="AlphaFoldDB" id="A0A7R8CZH3"/>
<feature type="compositionally biased region" description="Polar residues" evidence="1">
    <location>
        <begin position="78"/>
        <end position="99"/>
    </location>
</feature>
<protein>
    <submittedName>
        <fullName evidence="2">(salmon louse) hypothetical protein</fullName>
    </submittedName>
</protein>
<feature type="compositionally biased region" description="Basic and acidic residues" evidence="1">
    <location>
        <begin position="47"/>
        <end position="64"/>
    </location>
</feature>
<dbReference type="EMBL" id="HG994585">
    <property type="protein sequence ID" value="CAF2976082.1"/>
    <property type="molecule type" value="Genomic_DNA"/>
</dbReference>
<feature type="compositionally biased region" description="Polar residues" evidence="1">
    <location>
        <begin position="216"/>
        <end position="230"/>
    </location>
</feature>
<dbReference type="OrthoDB" id="2017974at2759"/>
<gene>
    <name evidence="2" type="ORF">LSAA_11941</name>
</gene>
<feature type="compositionally biased region" description="Polar residues" evidence="1">
    <location>
        <begin position="23"/>
        <end position="39"/>
    </location>
</feature>
<reference evidence="2" key="1">
    <citation type="submission" date="2021-02" db="EMBL/GenBank/DDBJ databases">
        <authorList>
            <person name="Bekaert M."/>
        </authorList>
    </citation>
    <scope>NUCLEOTIDE SEQUENCE</scope>
    <source>
        <strain evidence="2">IoA-00</strain>
    </source>
</reference>
<feature type="compositionally biased region" description="Polar residues" evidence="1">
    <location>
        <begin position="1"/>
        <end position="15"/>
    </location>
</feature>
<name>A0A7R8CZH3_LEPSM</name>
<feature type="compositionally biased region" description="Basic and acidic residues" evidence="1">
    <location>
        <begin position="254"/>
        <end position="272"/>
    </location>
</feature>
<accession>A0A7R8CZH3</accession>
<sequence length="289" mass="32145">MTNSTNRTQGISKQGMSGARTGSPPSCGSTRSGSNNKSNGKGRPSRRVKEDEGRRKRPEVEHYKPPGAKKGGCEKKNGSVNPTPCATNSNANADPSSNGLLKYGNGEPKEKNDVQGGGAPNNGAPFKSKASKKRNHRKEKPPKKTETSDSPTLRKSNRNNRKDASGDNHPPRDRRNWNGSRSSKSGHHDKSQVPRSKEVEKHHEEVIEYHHELSSRKTSLSSPTDSSKQSPLFRVEESLSERVNDWSLEVEMEDEKKKREKESERLRPRESHNNNARHVPPKTNSYISS</sequence>
<proteinExistence type="predicted"/>
<evidence type="ECO:0000256" key="1">
    <source>
        <dbReference type="SAM" id="MobiDB-lite"/>
    </source>
</evidence>